<evidence type="ECO:0000313" key="4">
    <source>
        <dbReference type="Proteomes" id="UP001417504"/>
    </source>
</evidence>
<dbReference type="EMBL" id="JBBNAE010000006">
    <property type="protein sequence ID" value="KAK9117603.1"/>
    <property type="molecule type" value="Genomic_DNA"/>
</dbReference>
<evidence type="ECO:0000313" key="3">
    <source>
        <dbReference type="EMBL" id="KAK9117603.1"/>
    </source>
</evidence>
<dbReference type="InterPro" id="IPR025520">
    <property type="entry name" value="DUF4408"/>
</dbReference>
<gene>
    <name evidence="3" type="ORF">Sjap_016550</name>
</gene>
<dbReference type="Pfam" id="PF14364">
    <property type="entry name" value="DUF4408"/>
    <property type="match status" value="1"/>
</dbReference>
<feature type="transmembrane region" description="Helical" evidence="1">
    <location>
        <begin position="6"/>
        <end position="24"/>
    </location>
</feature>
<name>A0AAP0IMF0_9MAGN</name>
<proteinExistence type="predicted"/>
<dbReference type="AlphaFoldDB" id="A0AAP0IMF0"/>
<protein>
    <recommendedName>
        <fullName evidence="2">DUF4408 domain-containing protein</fullName>
    </recommendedName>
</protein>
<feature type="domain" description="DUF4408" evidence="2">
    <location>
        <begin position="5"/>
        <end position="28"/>
    </location>
</feature>
<evidence type="ECO:0000256" key="1">
    <source>
        <dbReference type="SAM" id="Phobius"/>
    </source>
</evidence>
<sequence>MRAIVFNPKCLFIVGNIIIVFLIGESKLLSSKSSPTTTDVYEDFVSWSGSFEKGCCSSMPKKVKVMKFERSRNRELKMDYKDEDDEVGLPAEELQKRAEDLIARVNKQIRMEAALYFL</sequence>
<dbReference type="Proteomes" id="UP001417504">
    <property type="component" value="Unassembled WGS sequence"/>
</dbReference>
<evidence type="ECO:0000259" key="2">
    <source>
        <dbReference type="Pfam" id="PF14364"/>
    </source>
</evidence>
<organism evidence="3 4">
    <name type="scientific">Stephania japonica</name>
    <dbReference type="NCBI Taxonomy" id="461633"/>
    <lineage>
        <taxon>Eukaryota</taxon>
        <taxon>Viridiplantae</taxon>
        <taxon>Streptophyta</taxon>
        <taxon>Embryophyta</taxon>
        <taxon>Tracheophyta</taxon>
        <taxon>Spermatophyta</taxon>
        <taxon>Magnoliopsida</taxon>
        <taxon>Ranunculales</taxon>
        <taxon>Menispermaceae</taxon>
        <taxon>Menispermoideae</taxon>
        <taxon>Cissampelideae</taxon>
        <taxon>Stephania</taxon>
    </lineage>
</organism>
<accession>A0AAP0IMF0</accession>
<comment type="caution">
    <text evidence="3">The sequence shown here is derived from an EMBL/GenBank/DDBJ whole genome shotgun (WGS) entry which is preliminary data.</text>
</comment>
<dbReference type="PANTHER" id="PTHR35762">
    <property type="entry name" value="TRANSMEMBRANE PROTEIN"/>
    <property type="match status" value="1"/>
</dbReference>
<keyword evidence="1" id="KW-0472">Membrane</keyword>
<keyword evidence="1" id="KW-1133">Transmembrane helix</keyword>
<keyword evidence="1" id="KW-0812">Transmembrane</keyword>
<reference evidence="3 4" key="1">
    <citation type="submission" date="2024-01" db="EMBL/GenBank/DDBJ databases">
        <title>Genome assemblies of Stephania.</title>
        <authorList>
            <person name="Yang L."/>
        </authorList>
    </citation>
    <scope>NUCLEOTIDE SEQUENCE [LARGE SCALE GENOMIC DNA]</scope>
    <source>
        <strain evidence="3">QJT</strain>
        <tissue evidence="3">Leaf</tissue>
    </source>
</reference>
<keyword evidence="4" id="KW-1185">Reference proteome</keyword>
<dbReference type="PANTHER" id="PTHR35762:SF2">
    <property type="entry name" value="TRANSMEMBRANE PROTEIN"/>
    <property type="match status" value="1"/>
</dbReference>